<dbReference type="InterPro" id="IPR016135">
    <property type="entry name" value="UBQ-conjugating_enzyme/RWD"/>
</dbReference>
<dbReference type="GeneID" id="17359149"/>
<dbReference type="PANTHER" id="PTHR46116">
    <property type="entry name" value="(E3-INDEPENDENT) E2 UBIQUITIN-CONJUGATING ENZYME"/>
    <property type="match status" value="1"/>
</dbReference>
<dbReference type="STRING" id="554065.E1Z2D7"/>
<evidence type="ECO:0000256" key="1">
    <source>
        <dbReference type="ARBA" id="ARBA00022679"/>
    </source>
</evidence>
<protein>
    <recommendedName>
        <fullName evidence="3">UBC core domain-containing protein</fullName>
    </recommendedName>
</protein>
<reference evidence="4 5" key="1">
    <citation type="journal article" date="2010" name="Plant Cell">
        <title>The Chlorella variabilis NC64A genome reveals adaptation to photosymbiosis, coevolution with viruses, and cryptic sex.</title>
        <authorList>
            <person name="Blanc G."/>
            <person name="Duncan G."/>
            <person name="Agarkova I."/>
            <person name="Borodovsky M."/>
            <person name="Gurnon J."/>
            <person name="Kuo A."/>
            <person name="Lindquist E."/>
            <person name="Lucas S."/>
            <person name="Pangilinan J."/>
            <person name="Polle J."/>
            <person name="Salamov A."/>
            <person name="Terry A."/>
            <person name="Yamada T."/>
            <person name="Dunigan D.D."/>
            <person name="Grigoriev I.V."/>
            <person name="Claverie J.M."/>
            <person name="Van Etten J.L."/>
        </authorList>
    </citation>
    <scope>NUCLEOTIDE SEQUENCE [LARGE SCALE GENOMIC DNA]</scope>
    <source>
        <strain evidence="4 5">NC64A</strain>
    </source>
</reference>
<accession>E1Z2D7</accession>
<dbReference type="Gene3D" id="3.10.110.10">
    <property type="entry name" value="Ubiquitin Conjugating Enzyme"/>
    <property type="match status" value="1"/>
</dbReference>
<dbReference type="eggNOG" id="KOG0895">
    <property type="taxonomic scope" value="Eukaryota"/>
</dbReference>
<gene>
    <name evidence="4" type="ORF">CHLNCDRAFT_14051</name>
</gene>
<organism evidence="5">
    <name type="scientific">Chlorella variabilis</name>
    <name type="common">Green alga</name>
    <dbReference type="NCBI Taxonomy" id="554065"/>
    <lineage>
        <taxon>Eukaryota</taxon>
        <taxon>Viridiplantae</taxon>
        <taxon>Chlorophyta</taxon>
        <taxon>core chlorophytes</taxon>
        <taxon>Trebouxiophyceae</taxon>
        <taxon>Chlorellales</taxon>
        <taxon>Chlorellaceae</taxon>
        <taxon>Chlorella clade</taxon>
        <taxon>Chlorella</taxon>
    </lineage>
</organism>
<dbReference type="InterPro" id="IPR000608">
    <property type="entry name" value="UBC"/>
</dbReference>
<dbReference type="AlphaFoldDB" id="E1Z2D7"/>
<sequence>RLRRITKEVATLAGQLPLTWESSVLAAMDDDRMDVLRAVIFAPHDTPYANGAFAFDILLPPDYPNHPPKVQFLTTGGGRVRFNPNLYEQG</sequence>
<feature type="non-terminal residue" evidence="4">
    <location>
        <position position="90"/>
    </location>
</feature>
<dbReference type="PANTHER" id="PTHR46116:SF39">
    <property type="entry name" value="BACULOVIRAL IAP REPEAT-CONTAINING PROTEIN 6"/>
    <property type="match status" value="1"/>
</dbReference>
<dbReference type="SUPFAM" id="SSF54495">
    <property type="entry name" value="UBC-like"/>
    <property type="match status" value="1"/>
</dbReference>
<evidence type="ECO:0000259" key="3">
    <source>
        <dbReference type="PROSITE" id="PS50127"/>
    </source>
</evidence>
<keyword evidence="2" id="KW-0833">Ubl conjugation pathway</keyword>
<dbReference type="GO" id="GO:0016740">
    <property type="term" value="F:transferase activity"/>
    <property type="evidence" value="ECO:0007669"/>
    <property type="project" value="UniProtKB-KW"/>
</dbReference>
<feature type="domain" description="UBC core" evidence="3">
    <location>
        <begin position="1"/>
        <end position="90"/>
    </location>
</feature>
<name>E1Z2D7_CHLVA</name>
<dbReference type="OMA" id="HDTPYAN"/>
<keyword evidence="1" id="KW-0808">Transferase</keyword>
<dbReference type="EMBL" id="GL433835">
    <property type="protein sequence ID" value="EFN59641.1"/>
    <property type="molecule type" value="Genomic_DNA"/>
</dbReference>
<evidence type="ECO:0000313" key="4">
    <source>
        <dbReference type="EMBL" id="EFN59641.1"/>
    </source>
</evidence>
<dbReference type="Proteomes" id="UP000008141">
    <property type="component" value="Unassembled WGS sequence"/>
</dbReference>
<dbReference type="RefSeq" id="XP_005851743.1">
    <property type="nucleotide sequence ID" value="XM_005851681.1"/>
</dbReference>
<dbReference type="OrthoDB" id="512699at2759"/>
<keyword evidence="5" id="KW-1185">Reference proteome</keyword>
<dbReference type="InParanoid" id="E1Z2D7"/>
<evidence type="ECO:0000313" key="5">
    <source>
        <dbReference type="Proteomes" id="UP000008141"/>
    </source>
</evidence>
<dbReference type="Pfam" id="PF00179">
    <property type="entry name" value="UQ_con"/>
    <property type="match status" value="1"/>
</dbReference>
<dbReference type="PROSITE" id="PS50127">
    <property type="entry name" value="UBC_2"/>
    <property type="match status" value="1"/>
</dbReference>
<feature type="non-terminal residue" evidence="4">
    <location>
        <position position="1"/>
    </location>
</feature>
<proteinExistence type="predicted"/>
<evidence type="ECO:0000256" key="2">
    <source>
        <dbReference type="ARBA" id="ARBA00022786"/>
    </source>
</evidence>
<dbReference type="KEGG" id="cvr:CHLNCDRAFT_14051"/>